<dbReference type="InterPro" id="IPR039422">
    <property type="entry name" value="MarR/SlyA-like"/>
</dbReference>
<dbReference type="InterPro" id="IPR036390">
    <property type="entry name" value="WH_DNA-bd_sf"/>
</dbReference>
<gene>
    <name evidence="3" type="ORF">OG563_39805</name>
</gene>
<accession>A0ABZ1YSJ2</accession>
<dbReference type="InterPro" id="IPR000835">
    <property type="entry name" value="HTH_MarR-typ"/>
</dbReference>
<name>A0ABZ1YSJ2_9NOCA</name>
<dbReference type="PRINTS" id="PR00598">
    <property type="entry name" value="HTHMARR"/>
</dbReference>
<dbReference type="PANTHER" id="PTHR33164">
    <property type="entry name" value="TRANSCRIPTIONAL REGULATOR, MARR FAMILY"/>
    <property type="match status" value="1"/>
</dbReference>
<dbReference type="InterPro" id="IPR036388">
    <property type="entry name" value="WH-like_DNA-bd_sf"/>
</dbReference>
<evidence type="ECO:0000256" key="1">
    <source>
        <dbReference type="SAM" id="MobiDB-lite"/>
    </source>
</evidence>
<dbReference type="PANTHER" id="PTHR33164:SF103">
    <property type="entry name" value="REGULATORY PROTEIN MARR"/>
    <property type="match status" value="1"/>
</dbReference>
<dbReference type="Proteomes" id="UP001432062">
    <property type="component" value="Chromosome"/>
</dbReference>
<protein>
    <submittedName>
        <fullName evidence="3">MarR family transcriptional regulator</fullName>
    </submittedName>
</protein>
<keyword evidence="4" id="KW-1185">Reference proteome</keyword>
<evidence type="ECO:0000313" key="3">
    <source>
        <dbReference type="EMBL" id="WUV45206.1"/>
    </source>
</evidence>
<proteinExistence type="predicted"/>
<reference evidence="3" key="1">
    <citation type="submission" date="2022-10" db="EMBL/GenBank/DDBJ databases">
        <title>The complete genomes of actinobacterial strains from the NBC collection.</title>
        <authorList>
            <person name="Joergensen T.S."/>
            <person name="Alvarez Arevalo M."/>
            <person name="Sterndorff E.B."/>
            <person name="Faurdal D."/>
            <person name="Vuksanovic O."/>
            <person name="Mourched A.-S."/>
            <person name="Charusanti P."/>
            <person name="Shaw S."/>
            <person name="Blin K."/>
            <person name="Weber T."/>
        </authorList>
    </citation>
    <scope>NUCLEOTIDE SEQUENCE</scope>
    <source>
        <strain evidence="3">NBC_01482</strain>
    </source>
</reference>
<dbReference type="RefSeq" id="WP_329408496.1">
    <property type="nucleotide sequence ID" value="NZ_CP109441.1"/>
</dbReference>
<dbReference type="Gene3D" id="1.10.10.10">
    <property type="entry name" value="Winged helix-like DNA-binding domain superfamily/Winged helix DNA-binding domain"/>
    <property type="match status" value="1"/>
</dbReference>
<sequence length="157" mass="16735">MDTVLDPDLPELFLRTAKRIRRNQVARLTPLGITPGQARALRIFGHHDEPLRMAAIADHLGIVPRSATTVVDALEAAGLVSRSPDPTSRRSTLVTLTDSGRAALSQMAAARRAAAEEVFAGLSEEQRTTLRDLLAALDSEAPVGPTNISSTAPPPRS</sequence>
<feature type="domain" description="HTH marR-type" evidence="2">
    <location>
        <begin position="6"/>
        <end position="139"/>
    </location>
</feature>
<organism evidence="3 4">
    <name type="scientific">Nocardia vinacea</name>
    <dbReference type="NCBI Taxonomy" id="96468"/>
    <lineage>
        <taxon>Bacteria</taxon>
        <taxon>Bacillati</taxon>
        <taxon>Actinomycetota</taxon>
        <taxon>Actinomycetes</taxon>
        <taxon>Mycobacteriales</taxon>
        <taxon>Nocardiaceae</taxon>
        <taxon>Nocardia</taxon>
    </lineage>
</organism>
<dbReference type="EMBL" id="CP109441">
    <property type="protein sequence ID" value="WUV45206.1"/>
    <property type="molecule type" value="Genomic_DNA"/>
</dbReference>
<evidence type="ECO:0000259" key="2">
    <source>
        <dbReference type="PROSITE" id="PS50995"/>
    </source>
</evidence>
<dbReference type="SUPFAM" id="SSF46785">
    <property type="entry name" value="Winged helix' DNA-binding domain"/>
    <property type="match status" value="1"/>
</dbReference>
<dbReference type="SMART" id="SM00347">
    <property type="entry name" value="HTH_MARR"/>
    <property type="match status" value="1"/>
</dbReference>
<dbReference type="PROSITE" id="PS50995">
    <property type="entry name" value="HTH_MARR_2"/>
    <property type="match status" value="1"/>
</dbReference>
<evidence type="ECO:0000313" key="4">
    <source>
        <dbReference type="Proteomes" id="UP001432062"/>
    </source>
</evidence>
<feature type="region of interest" description="Disordered" evidence="1">
    <location>
        <begin position="136"/>
        <end position="157"/>
    </location>
</feature>
<dbReference type="Pfam" id="PF01047">
    <property type="entry name" value="MarR"/>
    <property type="match status" value="1"/>
</dbReference>